<dbReference type="STRING" id="1262450.S3C2H3"/>
<feature type="transmembrane region" description="Helical" evidence="6">
    <location>
        <begin position="77"/>
        <end position="96"/>
    </location>
</feature>
<dbReference type="OrthoDB" id="5384040at2759"/>
<feature type="transmembrane region" description="Helical" evidence="6">
    <location>
        <begin position="108"/>
        <end position="128"/>
    </location>
</feature>
<dbReference type="HOGENOM" id="CLU_033465_3_0_1"/>
<dbReference type="AlphaFoldDB" id="S3C2H3"/>
<name>S3C2H3_OPHP1</name>
<dbReference type="OMA" id="NIMHPGF"/>
<dbReference type="Proteomes" id="UP000016923">
    <property type="component" value="Unassembled WGS sequence"/>
</dbReference>
<dbReference type="Pfam" id="PF04479">
    <property type="entry name" value="RTA1"/>
    <property type="match status" value="1"/>
</dbReference>
<feature type="transmembrane region" description="Helical" evidence="6">
    <location>
        <begin position="186"/>
        <end position="206"/>
    </location>
</feature>
<feature type="transmembrane region" description="Helical" evidence="6">
    <location>
        <begin position="47"/>
        <end position="70"/>
    </location>
</feature>
<evidence type="ECO:0000313" key="7">
    <source>
        <dbReference type="EMBL" id="EPE06977.1"/>
    </source>
</evidence>
<gene>
    <name evidence="7" type="ORF">F503_03404</name>
</gene>
<evidence type="ECO:0000256" key="1">
    <source>
        <dbReference type="ARBA" id="ARBA00004141"/>
    </source>
</evidence>
<evidence type="ECO:0000313" key="8">
    <source>
        <dbReference type="Proteomes" id="UP000016923"/>
    </source>
</evidence>
<feature type="compositionally biased region" description="Polar residues" evidence="5">
    <location>
        <begin position="338"/>
        <end position="358"/>
    </location>
</feature>
<dbReference type="PANTHER" id="PTHR31465">
    <property type="entry name" value="PROTEIN RTA1-RELATED"/>
    <property type="match status" value="1"/>
</dbReference>
<dbReference type="InterPro" id="IPR007568">
    <property type="entry name" value="RTA1"/>
</dbReference>
<dbReference type="PANTHER" id="PTHR31465:SF15">
    <property type="entry name" value="LIPID TRANSPORTER ATNI-RELATED"/>
    <property type="match status" value="1"/>
</dbReference>
<feature type="transmembrane region" description="Helical" evidence="6">
    <location>
        <begin position="241"/>
        <end position="258"/>
    </location>
</feature>
<dbReference type="EMBL" id="KE148152">
    <property type="protein sequence ID" value="EPE06977.1"/>
    <property type="molecule type" value="Genomic_DNA"/>
</dbReference>
<keyword evidence="4 6" id="KW-0472">Membrane</keyword>
<evidence type="ECO:0000256" key="5">
    <source>
        <dbReference type="SAM" id="MobiDB-lite"/>
    </source>
</evidence>
<feature type="compositionally biased region" description="Basic and acidic residues" evidence="5">
    <location>
        <begin position="318"/>
        <end position="336"/>
    </location>
</feature>
<keyword evidence="8" id="KW-1185">Reference proteome</keyword>
<protein>
    <submittedName>
        <fullName evidence="7">Rta1 domain protein</fullName>
    </submittedName>
</protein>
<feature type="transmembrane region" description="Helical" evidence="6">
    <location>
        <begin position="149"/>
        <end position="166"/>
    </location>
</feature>
<evidence type="ECO:0000256" key="2">
    <source>
        <dbReference type="ARBA" id="ARBA00022692"/>
    </source>
</evidence>
<feature type="region of interest" description="Disordered" evidence="5">
    <location>
        <begin position="314"/>
        <end position="385"/>
    </location>
</feature>
<keyword evidence="3 6" id="KW-1133">Transmembrane helix</keyword>
<dbReference type="GO" id="GO:0016020">
    <property type="term" value="C:membrane"/>
    <property type="evidence" value="ECO:0007669"/>
    <property type="project" value="UniProtKB-SubCell"/>
</dbReference>
<comment type="subcellular location">
    <subcellularLocation>
        <location evidence="1">Membrane</location>
        <topology evidence="1">Multi-pass membrane protein</topology>
    </subcellularLocation>
</comment>
<dbReference type="eggNOG" id="ENOG502RZA5">
    <property type="taxonomic scope" value="Eukaryota"/>
</dbReference>
<evidence type="ECO:0000256" key="3">
    <source>
        <dbReference type="ARBA" id="ARBA00022989"/>
    </source>
</evidence>
<sequence length="396" mass="44141">MSTTTSTPTTTSSPTSTSASCVTMTPGKYGYVPPEACNGYYNFYPQFAPAVATATIFGLFTVAHIALAVLYKKRYAWVLIMGSLWETIAFILHSLGSHNQQNLGYASSYIIIFLLAPLWINAFVYMTLARTVFFFKPDRRVWVVRAVSMSKYFVWADVVTFIIQAIGGVMETPDSGATQIKIGLDIYMAGLGLQEFCILVFAGLIVKFHRDCLAMENLEKWGGSSDKVQPMEPGRRGWRRVVFPMYAVLFFITVRIAYRIAEFGGGVSESNPLPYHEAYSYALDAFPMMICLLLLALWHPGRVLLGPEAQLPRKTRAEKKAEKLEKKQAKAQRKAEITQGTDGSLFDSQRTADSQSAKLQGLRAPDLSRPELPAPTASVPRRTEPQVWGTYTEFDV</sequence>
<dbReference type="VEuPathDB" id="FungiDB:F503_03404"/>
<accession>S3C2H3</accession>
<keyword evidence="2 6" id="KW-0812">Transmembrane</keyword>
<evidence type="ECO:0000256" key="4">
    <source>
        <dbReference type="ARBA" id="ARBA00023136"/>
    </source>
</evidence>
<proteinExistence type="predicted"/>
<evidence type="ECO:0000256" key="6">
    <source>
        <dbReference type="SAM" id="Phobius"/>
    </source>
</evidence>
<organism evidence="7 8">
    <name type="scientific">Ophiostoma piceae (strain UAMH 11346)</name>
    <name type="common">Sap stain fungus</name>
    <dbReference type="NCBI Taxonomy" id="1262450"/>
    <lineage>
        <taxon>Eukaryota</taxon>
        <taxon>Fungi</taxon>
        <taxon>Dikarya</taxon>
        <taxon>Ascomycota</taxon>
        <taxon>Pezizomycotina</taxon>
        <taxon>Sordariomycetes</taxon>
        <taxon>Sordariomycetidae</taxon>
        <taxon>Ophiostomatales</taxon>
        <taxon>Ophiostomataceae</taxon>
        <taxon>Ophiostoma</taxon>
    </lineage>
</organism>
<reference evidence="7 8" key="1">
    <citation type="journal article" date="2013" name="BMC Genomics">
        <title>The genome and transcriptome of the pine saprophyte Ophiostoma piceae, and a comparison with the bark beetle-associated pine pathogen Grosmannia clavigera.</title>
        <authorList>
            <person name="Haridas S."/>
            <person name="Wang Y."/>
            <person name="Lim L."/>
            <person name="Massoumi Alamouti S."/>
            <person name="Jackman S."/>
            <person name="Docking R."/>
            <person name="Robertson G."/>
            <person name="Birol I."/>
            <person name="Bohlmann J."/>
            <person name="Breuil C."/>
        </authorList>
    </citation>
    <scope>NUCLEOTIDE SEQUENCE [LARGE SCALE GENOMIC DNA]</scope>
    <source>
        <strain evidence="7 8">UAMH 11346</strain>
    </source>
</reference>
<feature type="transmembrane region" description="Helical" evidence="6">
    <location>
        <begin position="278"/>
        <end position="298"/>
    </location>
</feature>